<dbReference type="OrthoDB" id="426355at2759"/>
<gene>
    <name evidence="2" type="ORF">POCTA_138.1.T0330143</name>
</gene>
<feature type="transmembrane region" description="Helical" evidence="1">
    <location>
        <begin position="70"/>
        <end position="90"/>
    </location>
</feature>
<feature type="transmembrane region" description="Helical" evidence="1">
    <location>
        <begin position="44"/>
        <end position="64"/>
    </location>
</feature>
<comment type="caution">
    <text evidence="2">The sequence shown here is derived from an EMBL/GenBank/DDBJ whole genome shotgun (WGS) entry which is preliminary data.</text>
</comment>
<keyword evidence="1" id="KW-1133">Transmembrane helix</keyword>
<dbReference type="AlphaFoldDB" id="A0A8S1U060"/>
<keyword evidence="1" id="KW-0812">Transmembrane</keyword>
<dbReference type="EMBL" id="CAJJDP010000033">
    <property type="protein sequence ID" value="CAD8157117.1"/>
    <property type="molecule type" value="Genomic_DNA"/>
</dbReference>
<sequence length="199" mass="23609">MSINKNLEDDKAIEIDENILSNSDGTLNVIEEYHQQNETIEEVAYNYIHFAIYLFYYSIIQVFLKQQSTIMVILIIHALLSTISLIINIINSKNIINKLKIVLRLDIEISLFWFVTILNVASNLAIYYFSYQAYNLKQYRLYERLSKLIFFSFFIQQFQQFDFQINVMLIFIKILTQFYVKNTAHLIKSILSLPQFNSI</sequence>
<evidence type="ECO:0000313" key="3">
    <source>
        <dbReference type="Proteomes" id="UP000683925"/>
    </source>
</evidence>
<evidence type="ECO:0000256" key="1">
    <source>
        <dbReference type="SAM" id="Phobius"/>
    </source>
</evidence>
<keyword evidence="3" id="KW-1185">Reference proteome</keyword>
<reference evidence="2" key="1">
    <citation type="submission" date="2021-01" db="EMBL/GenBank/DDBJ databases">
        <authorList>
            <consortium name="Genoscope - CEA"/>
            <person name="William W."/>
        </authorList>
    </citation>
    <scope>NUCLEOTIDE SEQUENCE</scope>
</reference>
<protein>
    <recommendedName>
        <fullName evidence="4">Transmembrane protein</fullName>
    </recommendedName>
</protein>
<dbReference type="Proteomes" id="UP000683925">
    <property type="component" value="Unassembled WGS sequence"/>
</dbReference>
<evidence type="ECO:0008006" key="4">
    <source>
        <dbReference type="Google" id="ProtNLM"/>
    </source>
</evidence>
<keyword evidence="1" id="KW-0472">Membrane</keyword>
<name>A0A8S1U060_PAROT</name>
<feature type="transmembrane region" description="Helical" evidence="1">
    <location>
        <begin position="111"/>
        <end position="129"/>
    </location>
</feature>
<proteinExistence type="predicted"/>
<accession>A0A8S1U060</accession>
<organism evidence="2 3">
    <name type="scientific">Paramecium octaurelia</name>
    <dbReference type="NCBI Taxonomy" id="43137"/>
    <lineage>
        <taxon>Eukaryota</taxon>
        <taxon>Sar</taxon>
        <taxon>Alveolata</taxon>
        <taxon>Ciliophora</taxon>
        <taxon>Intramacronucleata</taxon>
        <taxon>Oligohymenophorea</taxon>
        <taxon>Peniculida</taxon>
        <taxon>Parameciidae</taxon>
        <taxon>Paramecium</taxon>
    </lineage>
</organism>
<evidence type="ECO:0000313" key="2">
    <source>
        <dbReference type="EMBL" id="CAD8157117.1"/>
    </source>
</evidence>